<protein>
    <recommendedName>
        <fullName evidence="8">BZIP domain-containing protein</fullName>
    </recommendedName>
</protein>
<comment type="caution">
    <text evidence="9">The sequence shown here is derived from an EMBL/GenBank/DDBJ whole genome shotgun (WGS) entry which is preliminary data.</text>
</comment>
<accession>A0AAW2BCE4</accession>
<evidence type="ECO:0000256" key="5">
    <source>
        <dbReference type="ARBA" id="ARBA00023163"/>
    </source>
</evidence>
<dbReference type="PANTHER" id="PTHR46408">
    <property type="entry name" value="BASIC LEUCINE ZIPPER 63"/>
    <property type="match status" value="1"/>
</dbReference>
<dbReference type="InterPro" id="IPR004827">
    <property type="entry name" value="bZIP"/>
</dbReference>
<evidence type="ECO:0000313" key="9">
    <source>
        <dbReference type="EMBL" id="KAK9982982.1"/>
    </source>
</evidence>
<evidence type="ECO:0000256" key="6">
    <source>
        <dbReference type="ARBA" id="ARBA00023242"/>
    </source>
</evidence>
<dbReference type="SMART" id="SM00338">
    <property type="entry name" value="BRLZ"/>
    <property type="match status" value="1"/>
</dbReference>
<dbReference type="GO" id="GO:0003700">
    <property type="term" value="F:DNA-binding transcription factor activity"/>
    <property type="evidence" value="ECO:0007669"/>
    <property type="project" value="InterPro"/>
</dbReference>
<dbReference type="PANTHER" id="PTHR46408:SF5">
    <property type="entry name" value="BASIC LEUCINE ZIPPER 10"/>
    <property type="match status" value="1"/>
</dbReference>
<gene>
    <name evidence="9" type="ORF">SO802_032507</name>
</gene>
<feature type="region of interest" description="Disordered" evidence="7">
    <location>
        <begin position="190"/>
        <end position="216"/>
    </location>
</feature>
<dbReference type="Pfam" id="PF00170">
    <property type="entry name" value="bZIP_1"/>
    <property type="match status" value="1"/>
</dbReference>
<dbReference type="InterPro" id="IPR045314">
    <property type="entry name" value="bZIP_plant_GBF1"/>
</dbReference>
<evidence type="ECO:0000313" key="10">
    <source>
        <dbReference type="Proteomes" id="UP001459277"/>
    </source>
</evidence>
<dbReference type="EMBL" id="JAZDWU010000012">
    <property type="protein sequence ID" value="KAK9982982.1"/>
    <property type="molecule type" value="Genomic_DNA"/>
</dbReference>
<keyword evidence="4" id="KW-0238">DNA-binding</keyword>
<keyword evidence="6" id="KW-0539">Nucleus</keyword>
<feature type="region of interest" description="Disordered" evidence="7">
    <location>
        <begin position="156"/>
        <end position="177"/>
    </location>
</feature>
<dbReference type="SUPFAM" id="SSF57959">
    <property type="entry name" value="Leucine zipper domain"/>
    <property type="match status" value="1"/>
</dbReference>
<keyword evidence="5" id="KW-0804">Transcription</keyword>
<dbReference type="AlphaFoldDB" id="A0AAW2BCE4"/>
<evidence type="ECO:0000256" key="7">
    <source>
        <dbReference type="SAM" id="MobiDB-lite"/>
    </source>
</evidence>
<evidence type="ECO:0000259" key="8">
    <source>
        <dbReference type="SMART" id="SM00338"/>
    </source>
</evidence>
<dbReference type="InterPro" id="IPR046347">
    <property type="entry name" value="bZIP_sf"/>
</dbReference>
<organism evidence="9 10">
    <name type="scientific">Lithocarpus litseifolius</name>
    <dbReference type="NCBI Taxonomy" id="425828"/>
    <lineage>
        <taxon>Eukaryota</taxon>
        <taxon>Viridiplantae</taxon>
        <taxon>Streptophyta</taxon>
        <taxon>Embryophyta</taxon>
        <taxon>Tracheophyta</taxon>
        <taxon>Spermatophyta</taxon>
        <taxon>Magnoliopsida</taxon>
        <taxon>eudicotyledons</taxon>
        <taxon>Gunneridae</taxon>
        <taxon>Pentapetalae</taxon>
        <taxon>rosids</taxon>
        <taxon>fabids</taxon>
        <taxon>Fagales</taxon>
        <taxon>Fagaceae</taxon>
        <taxon>Lithocarpus</taxon>
    </lineage>
</organism>
<sequence>MNSLVFSEDESADSIWSPPSDDCYWFNSIQTNLTRTNSELRFEKFMEEFSASTSAAEQVYNPPVIDIDSDSPPNFDPTPEEWEEEVKFADGCLVSDPNKDMITDESNSDVNSVVSMSETMLLSKEIVLPPLDLSPLDSDSLRGYLINQLQRACASVAQRRQRSEPPTTNGRGRDFPMAQSEVYGAPHEIPALPPLQRRSGAQVKQTACGSSRDESRHVRRMMENRESARCSRIRKEEEMKQIETEVGVLKAAYSKLYLSEMKKKCGTSYYELKVLRDENEIRKTQISMHELQIMRLTGLHPLNNPEFLALVNSPTHASKNAAWPIPSRHQFFHQQVPTVANGTPQLHTTTPNSYFWKPTK</sequence>
<evidence type="ECO:0000256" key="2">
    <source>
        <dbReference type="ARBA" id="ARBA00007163"/>
    </source>
</evidence>
<dbReference type="CDD" id="cd14702">
    <property type="entry name" value="bZIP_plant_GBF1"/>
    <property type="match status" value="1"/>
</dbReference>
<evidence type="ECO:0000256" key="1">
    <source>
        <dbReference type="ARBA" id="ARBA00004123"/>
    </source>
</evidence>
<comment type="similarity">
    <text evidence="2">Belongs to the bZIP family.</text>
</comment>
<keyword evidence="10" id="KW-1185">Reference proteome</keyword>
<keyword evidence="3" id="KW-0805">Transcription regulation</keyword>
<proteinExistence type="inferred from homology"/>
<name>A0AAW2BCE4_9ROSI</name>
<dbReference type="Proteomes" id="UP001459277">
    <property type="component" value="Unassembled WGS sequence"/>
</dbReference>
<dbReference type="GO" id="GO:0005634">
    <property type="term" value="C:nucleus"/>
    <property type="evidence" value="ECO:0007669"/>
    <property type="project" value="UniProtKB-SubCell"/>
</dbReference>
<evidence type="ECO:0000256" key="4">
    <source>
        <dbReference type="ARBA" id="ARBA00023125"/>
    </source>
</evidence>
<comment type="subcellular location">
    <subcellularLocation>
        <location evidence="1">Nucleus</location>
    </subcellularLocation>
</comment>
<dbReference type="Gene3D" id="1.20.5.170">
    <property type="match status" value="1"/>
</dbReference>
<dbReference type="GO" id="GO:0003677">
    <property type="term" value="F:DNA binding"/>
    <property type="evidence" value="ECO:0007669"/>
    <property type="project" value="UniProtKB-KW"/>
</dbReference>
<reference evidence="9 10" key="1">
    <citation type="submission" date="2024-01" db="EMBL/GenBank/DDBJ databases">
        <title>A telomere-to-telomere, gap-free genome of sweet tea (Lithocarpus litseifolius).</title>
        <authorList>
            <person name="Zhou J."/>
        </authorList>
    </citation>
    <scope>NUCLEOTIDE SEQUENCE [LARGE SCALE GENOMIC DNA]</scope>
    <source>
        <strain evidence="9">Zhou-2022a</strain>
        <tissue evidence="9">Leaf</tissue>
    </source>
</reference>
<evidence type="ECO:0000256" key="3">
    <source>
        <dbReference type="ARBA" id="ARBA00023015"/>
    </source>
</evidence>
<feature type="domain" description="BZIP" evidence="8">
    <location>
        <begin position="211"/>
        <end position="274"/>
    </location>
</feature>